<reference evidence="11 12" key="1">
    <citation type="submission" date="2014-03" db="EMBL/GenBank/DDBJ databases">
        <title>Genome sequence of Clostridium litorale W6, DSM 5388.</title>
        <authorList>
            <person name="Poehlein A."/>
            <person name="Jagirdar A."/>
            <person name="Khonsari B."/>
            <person name="Chibani C.M."/>
            <person name="Gutierrez Gutierrez D.A."/>
            <person name="Davydova E."/>
            <person name="Alghaithi H.S."/>
            <person name="Nair K.P."/>
            <person name="Dhamotharan K."/>
            <person name="Chandran L."/>
            <person name="G W."/>
            <person name="Daniel R."/>
        </authorList>
    </citation>
    <scope>NUCLEOTIDE SEQUENCE [LARGE SCALE GENOMIC DNA]</scope>
    <source>
        <strain evidence="11 12">W6</strain>
    </source>
</reference>
<evidence type="ECO:0000256" key="9">
    <source>
        <dbReference type="ARBA" id="ARBA00023251"/>
    </source>
</evidence>
<keyword evidence="7 10" id="KW-1133">Transmembrane helix</keyword>
<dbReference type="CDD" id="cd13143">
    <property type="entry name" value="MATE_MepA_like"/>
    <property type="match status" value="1"/>
</dbReference>
<feature type="transmembrane region" description="Helical" evidence="10">
    <location>
        <begin position="165"/>
        <end position="185"/>
    </location>
</feature>
<evidence type="ECO:0000256" key="1">
    <source>
        <dbReference type="ARBA" id="ARBA00004651"/>
    </source>
</evidence>
<feature type="transmembrane region" description="Helical" evidence="10">
    <location>
        <begin position="235"/>
        <end position="258"/>
    </location>
</feature>
<proteinExistence type="inferred from homology"/>
<sequence length="456" mass="48524">MEKQMPLANEPVGKLLIKFSTPAIVGMLINVLYNIVDRIFIGRGVGPLAISGVGLTFPFMTIIMAFGMLVGIGGAALISIRLGEGKKEEAEKLLGNTFVMLIIVSLGVTAFGLILRDPLLKAFGASAQTFKYAKEYITIILAGTLFNALGFGLNSAIRSDGSPNIAMATNLIGAITNIILDYLFIMKLGLGIKGAAYATLIGQSFNTIWVIKYFIGSRSSIKLKTKNLRLEKRLVMGIFAIGMSPFAIQLAGSVINIIANKALLTYGSDYAVGAMSIMISIAMMFLMPVFGINQGAQPIIGFNYGAAKYDRVKSALYKSIGSATLLSVVGAIAVQSAPASLMRIFTPDADIISIGTGGMKILMLMLPVIGFQIVASNFFQAIGKAKVSLFLSLLRQVIILIPLLLILPAKLGLFGVWVSYPISDMLSSLITLVFLAKEIKTLSNTPSVGNSLPNAS</sequence>
<keyword evidence="9" id="KW-0046">Antibiotic resistance</keyword>
<evidence type="ECO:0000256" key="8">
    <source>
        <dbReference type="ARBA" id="ARBA00023136"/>
    </source>
</evidence>
<evidence type="ECO:0000256" key="5">
    <source>
        <dbReference type="ARBA" id="ARBA00022475"/>
    </source>
</evidence>
<dbReference type="AlphaFoldDB" id="A0A069RGY0"/>
<dbReference type="GO" id="GO:0046677">
    <property type="term" value="P:response to antibiotic"/>
    <property type="evidence" value="ECO:0007669"/>
    <property type="project" value="UniProtKB-KW"/>
</dbReference>
<dbReference type="GO" id="GO:0015297">
    <property type="term" value="F:antiporter activity"/>
    <property type="evidence" value="ECO:0007669"/>
    <property type="project" value="InterPro"/>
</dbReference>
<keyword evidence="12" id="KW-1185">Reference proteome</keyword>
<dbReference type="RefSeq" id="WP_052636027.1">
    <property type="nucleotide sequence ID" value="NZ_FSRH01000010.1"/>
</dbReference>
<evidence type="ECO:0000256" key="3">
    <source>
        <dbReference type="ARBA" id="ARBA00022106"/>
    </source>
</evidence>
<feature type="transmembrane region" description="Helical" evidence="10">
    <location>
        <begin position="323"/>
        <end position="345"/>
    </location>
</feature>
<dbReference type="InterPro" id="IPR051327">
    <property type="entry name" value="MATE_MepA_subfamily"/>
</dbReference>
<feature type="transmembrane region" description="Helical" evidence="10">
    <location>
        <begin position="351"/>
        <end position="375"/>
    </location>
</feature>
<dbReference type="OrthoDB" id="9811110at2"/>
<keyword evidence="5" id="KW-1003">Cell membrane</keyword>
<evidence type="ECO:0000256" key="10">
    <source>
        <dbReference type="SAM" id="Phobius"/>
    </source>
</evidence>
<feature type="transmembrane region" description="Helical" evidence="10">
    <location>
        <begin position="387"/>
        <end position="407"/>
    </location>
</feature>
<evidence type="ECO:0000256" key="2">
    <source>
        <dbReference type="ARBA" id="ARBA00008417"/>
    </source>
</evidence>
<keyword evidence="4" id="KW-0813">Transport</keyword>
<evidence type="ECO:0000256" key="7">
    <source>
        <dbReference type="ARBA" id="ARBA00022989"/>
    </source>
</evidence>
<dbReference type="InterPro" id="IPR002528">
    <property type="entry name" value="MATE_fam"/>
</dbReference>
<feature type="transmembrane region" description="Helical" evidence="10">
    <location>
        <begin position="15"/>
        <end position="36"/>
    </location>
</feature>
<gene>
    <name evidence="11" type="primary">mepA1</name>
    <name evidence="11" type="ORF">CLIT_10c01570</name>
</gene>
<comment type="subcellular location">
    <subcellularLocation>
        <location evidence="1">Cell membrane</location>
        <topology evidence="1">Multi-pass membrane protein</topology>
    </subcellularLocation>
</comment>
<dbReference type="InterPro" id="IPR048279">
    <property type="entry name" value="MdtK-like"/>
</dbReference>
<dbReference type="eggNOG" id="COG0534">
    <property type="taxonomic scope" value="Bacteria"/>
</dbReference>
<feature type="transmembrane region" description="Helical" evidence="10">
    <location>
        <begin position="413"/>
        <end position="436"/>
    </location>
</feature>
<feature type="transmembrane region" description="Helical" evidence="10">
    <location>
        <begin position="56"/>
        <end position="81"/>
    </location>
</feature>
<dbReference type="PANTHER" id="PTHR43823:SF3">
    <property type="entry name" value="MULTIDRUG EXPORT PROTEIN MEPA"/>
    <property type="match status" value="1"/>
</dbReference>
<dbReference type="EMBL" id="JJMM01000010">
    <property type="protein sequence ID" value="KDR95430.1"/>
    <property type="molecule type" value="Genomic_DNA"/>
</dbReference>
<dbReference type="PANTHER" id="PTHR43823">
    <property type="entry name" value="SPORULATION PROTEIN YKVU"/>
    <property type="match status" value="1"/>
</dbReference>
<accession>A0A069RGY0</accession>
<dbReference type="PIRSF" id="PIRSF006603">
    <property type="entry name" value="DinF"/>
    <property type="match status" value="1"/>
</dbReference>
<feature type="transmembrane region" description="Helical" evidence="10">
    <location>
        <begin position="136"/>
        <end position="153"/>
    </location>
</feature>
<name>A0A069RGY0_PEPLI</name>
<evidence type="ECO:0000256" key="4">
    <source>
        <dbReference type="ARBA" id="ARBA00022448"/>
    </source>
</evidence>
<organism evidence="11 12">
    <name type="scientific">Peptoclostridium litorale DSM 5388</name>
    <dbReference type="NCBI Taxonomy" id="1121324"/>
    <lineage>
        <taxon>Bacteria</taxon>
        <taxon>Bacillati</taxon>
        <taxon>Bacillota</taxon>
        <taxon>Clostridia</taxon>
        <taxon>Peptostreptococcales</taxon>
        <taxon>Peptoclostridiaceae</taxon>
        <taxon>Peptoclostridium</taxon>
    </lineage>
</organism>
<dbReference type="Pfam" id="PF01554">
    <property type="entry name" value="MatE"/>
    <property type="match status" value="2"/>
</dbReference>
<keyword evidence="6 10" id="KW-0812">Transmembrane</keyword>
<dbReference type="InterPro" id="IPR045070">
    <property type="entry name" value="MATE_MepA-like"/>
</dbReference>
<evidence type="ECO:0000313" key="12">
    <source>
        <dbReference type="Proteomes" id="UP000027946"/>
    </source>
</evidence>
<comment type="similarity">
    <text evidence="2">Belongs to the multi antimicrobial extrusion (MATE) (TC 2.A.66.1) family. MepA subfamily.</text>
</comment>
<dbReference type="GO" id="GO:0042910">
    <property type="term" value="F:xenobiotic transmembrane transporter activity"/>
    <property type="evidence" value="ECO:0007669"/>
    <property type="project" value="InterPro"/>
</dbReference>
<dbReference type="GO" id="GO:0005886">
    <property type="term" value="C:plasma membrane"/>
    <property type="evidence" value="ECO:0007669"/>
    <property type="project" value="UniProtKB-SubCell"/>
</dbReference>
<dbReference type="Proteomes" id="UP000027946">
    <property type="component" value="Unassembled WGS sequence"/>
</dbReference>
<evidence type="ECO:0000313" key="11">
    <source>
        <dbReference type="EMBL" id="KDR95430.1"/>
    </source>
</evidence>
<feature type="transmembrane region" description="Helical" evidence="10">
    <location>
        <begin position="197"/>
        <end position="215"/>
    </location>
</feature>
<evidence type="ECO:0000256" key="6">
    <source>
        <dbReference type="ARBA" id="ARBA00022692"/>
    </source>
</evidence>
<feature type="transmembrane region" description="Helical" evidence="10">
    <location>
        <begin position="93"/>
        <end position="116"/>
    </location>
</feature>
<dbReference type="NCBIfam" id="TIGR00797">
    <property type="entry name" value="matE"/>
    <property type="match status" value="1"/>
</dbReference>
<protein>
    <recommendedName>
        <fullName evidence="3">Multidrug export protein MepA</fullName>
    </recommendedName>
</protein>
<keyword evidence="8 10" id="KW-0472">Membrane</keyword>
<dbReference type="STRING" id="1121324.CLIT_10c01570"/>
<comment type="caution">
    <text evidence="11">The sequence shown here is derived from an EMBL/GenBank/DDBJ whole genome shotgun (WGS) entry which is preliminary data.</text>
</comment>
<feature type="transmembrane region" description="Helical" evidence="10">
    <location>
        <begin position="270"/>
        <end position="290"/>
    </location>
</feature>